<dbReference type="PROSITE" id="PS50240">
    <property type="entry name" value="TRYPSIN_DOM"/>
    <property type="match status" value="1"/>
</dbReference>
<dbReference type="PANTHER" id="PTHR24276:SF91">
    <property type="entry name" value="AT26814P-RELATED"/>
    <property type="match status" value="1"/>
</dbReference>
<accession>A0A2T4N6L5</accession>
<dbReference type="PANTHER" id="PTHR24276">
    <property type="entry name" value="POLYSERASE-RELATED"/>
    <property type="match status" value="1"/>
</dbReference>
<keyword evidence="4" id="KW-1133">Transmembrane helix</keyword>
<keyword evidence="6" id="KW-0645">Protease</keyword>
<dbReference type="PROSITE" id="PS00135">
    <property type="entry name" value="TRYPSIN_SER"/>
    <property type="match status" value="1"/>
</dbReference>
<dbReference type="GO" id="GO:0004252">
    <property type="term" value="F:serine-type endopeptidase activity"/>
    <property type="evidence" value="ECO:0007669"/>
    <property type="project" value="InterPro"/>
</dbReference>
<dbReference type="InterPro" id="IPR050430">
    <property type="entry name" value="Peptidase_S1"/>
</dbReference>
<dbReference type="InterPro" id="IPR009003">
    <property type="entry name" value="Peptidase_S1_PA"/>
</dbReference>
<dbReference type="InterPro" id="IPR001254">
    <property type="entry name" value="Trypsin_dom"/>
</dbReference>
<dbReference type="InterPro" id="IPR020008">
    <property type="entry name" value="GlyGly_CTERM"/>
</dbReference>
<dbReference type="SMART" id="SM00020">
    <property type="entry name" value="Tryp_SPc"/>
    <property type="match status" value="1"/>
</dbReference>
<evidence type="ECO:0000256" key="2">
    <source>
        <dbReference type="ARBA" id="ARBA00023157"/>
    </source>
</evidence>
<evidence type="ECO:0000313" key="6">
    <source>
        <dbReference type="EMBL" id="PTH82492.1"/>
    </source>
</evidence>
<dbReference type="GO" id="GO:0006508">
    <property type="term" value="P:proteolysis"/>
    <property type="evidence" value="ECO:0007669"/>
    <property type="project" value="UniProtKB-KW"/>
</dbReference>
<dbReference type="InterPro" id="IPR001314">
    <property type="entry name" value="Peptidase_S1A"/>
</dbReference>
<evidence type="ECO:0000313" key="7">
    <source>
        <dbReference type="Proteomes" id="UP000241986"/>
    </source>
</evidence>
<keyword evidence="2" id="KW-1015">Disulfide bond</keyword>
<dbReference type="Proteomes" id="UP000241986">
    <property type="component" value="Unassembled WGS sequence"/>
</dbReference>
<keyword evidence="5" id="KW-0732">Signal</keyword>
<proteinExistence type="inferred from homology"/>
<evidence type="ECO:0000256" key="5">
    <source>
        <dbReference type="SAM" id="SignalP"/>
    </source>
</evidence>
<dbReference type="FunFam" id="2.40.10.10:FF:000068">
    <property type="entry name" value="transmembrane protease serine 2"/>
    <property type="match status" value="1"/>
</dbReference>
<keyword evidence="4" id="KW-0472">Membrane</keyword>
<keyword evidence="4" id="KW-0812">Transmembrane</keyword>
<dbReference type="EMBL" id="PZKL01000012">
    <property type="protein sequence ID" value="PTH82492.1"/>
    <property type="molecule type" value="Genomic_DNA"/>
</dbReference>
<name>A0A2T4N6L5_AERVE</name>
<evidence type="ECO:0000256" key="3">
    <source>
        <dbReference type="SAM" id="MobiDB-lite"/>
    </source>
</evidence>
<feature type="compositionally biased region" description="Pro residues" evidence="3">
    <location>
        <begin position="364"/>
        <end position="374"/>
    </location>
</feature>
<comment type="similarity">
    <text evidence="1">Belongs to the peptidase S1 family.</text>
</comment>
<dbReference type="Gene3D" id="2.40.10.10">
    <property type="entry name" value="Trypsin-like serine proteases"/>
    <property type="match status" value="2"/>
</dbReference>
<dbReference type="InterPro" id="IPR043504">
    <property type="entry name" value="Peptidase_S1_PA_chymotrypsin"/>
</dbReference>
<dbReference type="InterPro" id="IPR033116">
    <property type="entry name" value="TRYPSIN_SER"/>
</dbReference>
<protein>
    <submittedName>
        <fullName evidence="6">Serine protease</fullName>
    </submittedName>
</protein>
<feature type="chain" id="PRO_5043478589" evidence="5">
    <location>
        <begin position="22"/>
        <end position="408"/>
    </location>
</feature>
<feature type="region of interest" description="Disordered" evidence="3">
    <location>
        <begin position="361"/>
        <end position="386"/>
    </location>
</feature>
<dbReference type="SUPFAM" id="SSF50494">
    <property type="entry name" value="Trypsin-like serine proteases"/>
    <property type="match status" value="1"/>
</dbReference>
<evidence type="ECO:0000256" key="1">
    <source>
        <dbReference type="ARBA" id="ARBA00007664"/>
    </source>
</evidence>
<gene>
    <name evidence="6" type="ORF">DAA48_03770</name>
</gene>
<dbReference type="InterPro" id="IPR018114">
    <property type="entry name" value="TRYPSIN_HIS"/>
</dbReference>
<evidence type="ECO:0000256" key="4">
    <source>
        <dbReference type="SAM" id="Phobius"/>
    </source>
</evidence>
<dbReference type="AlphaFoldDB" id="A0A2T4N6L5"/>
<dbReference type="PROSITE" id="PS00134">
    <property type="entry name" value="TRYPSIN_HIS"/>
    <property type="match status" value="1"/>
</dbReference>
<dbReference type="CDD" id="cd00190">
    <property type="entry name" value="Tryp_SPc"/>
    <property type="match status" value="1"/>
</dbReference>
<feature type="signal peptide" evidence="5">
    <location>
        <begin position="1"/>
        <end position="21"/>
    </location>
</feature>
<dbReference type="PRINTS" id="PR00722">
    <property type="entry name" value="CHYMOTRYPSIN"/>
</dbReference>
<reference evidence="6 7" key="1">
    <citation type="submission" date="2018-03" db="EMBL/GenBank/DDBJ databases">
        <title>Aeromonas veronii whole genome sequencing and analysis.</title>
        <authorList>
            <person name="Xie H."/>
            <person name="Liu T."/>
            <person name="Wang K."/>
        </authorList>
    </citation>
    <scope>NUCLEOTIDE SEQUENCE [LARGE SCALE GENOMIC DNA]</scope>
    <source>
        <strain evidence="6 7">XH.VA.1</strain>
    </source>
</reference>
<dbReference type="NCBIfam" id="TIGR03501">
    <property type="entry name" value="GlyGly_CTERM"/>
    <property type="match status" value="1"/>
</dbReference>
<organism evidence="6 7">
    <name type="scientific">Aeromonas veronii</name>
    <dbReference type="NCBI Taxonomy" id="654"/>
    <lineage>
        <taxon>Bacteria</taxon>
        <taxon>Pseudomonadati</taxon>
        <taxon>Pseudomonadota</taxon>
        <taxon>Gammaproteobacteria</taxon>
        <taxon>Aeromonadales</taxon>
        <taxon>Aeromonadaceae</taxon>
        <taxon>Aeromonas</taxon>
    </lineage>
</organism>
<sequence length="408" mass="43560">MLYLKRAALISAIIAAISPHANSTPRIIGGSGTTAPSWMVAIGENVNGTWFNYCGGTLIDREWVVTAAHCVENPQVGKMEVVIGVTDLSKSHQRTSIDQVLMNTEYLVNRLKSLGFDIPTFEKDIALLHLATPTANAPITVAPLNTKDTWVGPTQLRTYGYGGINPQATIDSPVLQTIDLPYQGDRDRWYGDTTLSHIFAGQTVMQDSCKGDSGGPLVYMGQLVGITSYGAFPCASGAAGGYTYAPALADWINEQKHNITITSLRGLNVPANQSRWAEYRLVNRTMFSATLSDLVTTAPGIANNCNVELKPGQDCTIRVRFDGKYAVDSIRAEIISMKSTIAGRASTLEAALIGITTKEEAAPIPEPTPQPAQPSQPTTTSGSGGGGGGSIGLAALLLIPIAWLRRRR</sequence>
<comment type="caution">
    <text evidence="6">The sequence shown here is derived from an EMBL/GenBank/DDBJ whole genome shotgun (WGS) entry which is preliminary data.</text>
</comment>
<dbReference type="RefSeq" id="WP_080741278.1">
    <property type="nucleotide sequence ID" value="NZ_CAWQUB010000001.1"/>
</dbReference>
<keyword evidence="6" id="KW-0378">Hydrolase</keyword>
<dbReference type="Pfam" id="PF00089">
    <property type="entry name" value="Trypsin"/>
    <property type="match status" value="1"/>
</dbReference>
<feature type="transmembrane region" description="Helical" evidence="4">
    <location>
        <begin position="384"/>
        <end position="404"/>
    </location>
</feature>